<gene>
    <name evidence="6" type="ORF">SKC38_00100</name>
</gene>
<dbReference type="RefSeq" id="WP_377974071.1">
    <property type="nucleotide sequence ID" value="NZ_JBBKYA010000001.1"/>
</dbReference>
<name>A0ABW6D2T9_9BACT</name>
<dbReference type="PROSITE" id="PS50903">
    <property type="entry name" value="RUBREDOXIN_LIKE"/>
    <property type="match status" value="1"/>
</dbReference>
<keyword evidence="7" id="KW-1185">Reference proteome</keyword>
<evidence type="ECO:0000313" key="7">
    <source>
        <dbReference type="Proteomes" id="UP001598114"/>
    </source>
</evidence>
<evidence type="ECO:0000256" key="2">
    <source>
        <dbReference type="ARBA" id="ARBA00022723"/>
    </source>
</evidence>
<evidence type="ECO:0000256" key="3">
    <source>
        <dbReference type="ARBA" id="ARBA00022982"/>
    </source>
</evidence>
<protein>
    <submittedName>
        <fullName evidence="6">Rubredoxin</fullName>
    </submittedName>
</protein>
<proteinExistence type="predicted"/>
<keyword evidence="2" id="KW-0479">Metal-binding</keyword>
<dbReference type="SUPFAM" id="SSF57802">
    <property type="entry name" value="Rubredoxin-like"/>
    <property type="match status" value="1"/>
</dbReference>
<organism evidence="6 7">
    <name type="scientific">Aquirufa echingensis</name>
    <dbReference type="NCBI Taxonomy" id="3096516"/>
    <lineage>
        <taxon>Bacteria</taxon>
        <taxon>Pseudomonadati</taxon>
        <taxon>Bacteroidota</taxon>
        <taxon>Cytophagia</taxon>
        <taxon>Cytophagales</taxon>
        <taxon>Flectobacillaceae</taxon>
        <taxon>Aquirufa</taxon>
    </lineage>
</organism>
<accession>A0ABW6D2T9</accession>
<reference evidence="6 7" key="1">
    <citation type="submission" date="2024-03" db="EMBL/GenBank/DDBJ databases">
        <title>Aquirufa genome sequencing.</title>
        <authorList>
            <person name="Pitt A."/>
            <person name="Hahn M.W."/>
        </authorList>
    </citation>
    <scope>NUCLEOTIDE SEQUENCE [LARGE SCALE GENOMIC DNA]</scope>
    <source>
        <strain evidence="6 7">PLAD-142S6K</strain>
    </source>
</reference>
<dbReference type="CDD" id="cd00730">
    <property type="entry name" value="rubredoxin"/>
    <property type="match status" value="1"/>
</dbReference>
<dbReference type="EMBL" id="JBBKYA010000001">
    <property type="protein sequence ID" value="MFD3274622.1"/>
    <property type="molecule type" value="Genomic_DNA"/>
</dbReference>
<dbReference type="Pfam" id="PF00301">
    <property type="entry name" value="Rubredoxin"/>
    <property type="match status" value="1"/>
</dbReference>
<dbReference type="InterPro" id="IPR024934">
    <property type="entry name" value="Rubredoxin-like_dom"/>
</dbReference>
<evidence type="ECO:0000259" key="5">
    <source>
        <dbReference type="PROSITE" id="PS50903"/>
    </source>
</evidence>
<feature type="domain" description="Rubredoxin-like" evidence="5">
    <location>
        <begin position="425"/>
        <end position="476"/>
    </location>
</feature>
<dbReference type="Gene3D" id="2.20.28.10">
    <property type="match status" value="1"/>
</dbReference>
<sequence>MSYVKINFLGGIISPGDLLEILNILDRLKIRQVRFGLRQQLLIPLEADMVGDLVSILDQTEIRFEINEELYPNIVSSYPAEEVFIQDTWLSEGVYRDILDGIDYLPTLKINISDSNQSFTPLLTGNINWVASATEAHFWHLFIRFPKTNVIYEWTSIVYTQDVASFSKNLEELILADRESFYDQVEANGEQLMSRMELKDFVIRSAILPAQLPAFNLPYYEGLNRYNNRYWLGIYRRKELFSCDFLREACQLCLDTKVGQMGSTPWKTLMIKGIEEKDKGAWNLLLEKHQINMRHAANELNFQLEDHSPAGLDLKQFLVRQLSIEDTRSFGLSIGIKTRPKSEVFGGIVIRSRPILWGLFQVYDIMCAHDFNPNQRTGSLFCKGVPKFVLGEQLRRAILSFYKFRTSQVQQSLLPDIRIHENLKEDRYFCQNCLSRYDPAYGDIGKGITVGTFFEDLPSDYCCELCESPKSAFHLVGN</sequence>
<keyword evidence="1" id="KW-0813">Transport</keyword>
<keyword evidence="4" id="KW-0408">Iron</keyword>
<evidence type="ECO:0000256" key="1">
    <source>
        <dbReference type="ARBA" id="ARBA00022448"/>
    </source>
</evidence>
<evidence type="ECO:0000256" key="4">
    <source>
        <dbReference type="ARBA" id="ARBA00023004"/>
    </source>
</evidence>
<keyword evidence="3" id="KW-0249">Electron transport</keyword>
<evidence type="ECO:0000313" key="6">
    <source>
        <dbReference type="EMBL" id="MFD3274622.1"/>
    </source>
</evidence>
<dbReference type="InterPro" id="IPR024935">
    <property type="entry name" value="Rubredoxin_dom"/>
</dbReference>
<dbReference type="Proteomes" id="UP001598114">
    <property type="component" value="Unassembled WGS sequence"/>
</dbReference>
<comment type="caution">
    <text evidence="6">The sequence shown here is derived from an EMBL/GenBank/DDBJ whole genome shotgun (WGS) entry which is preliminary data.</text>
</comment>